<reference evidence="8" key="1">
    <citation type="submission" date="2023-03" db="EMBL/GenBank/DDBJ databases">
        <authorList>
            <person name="Julca I."/>
        </authorList>
    </citation>
    <scope>NUCLEOTIDE SEQUENCE</scope>
</reference>
<dbReference type="FunFam" id="3.30.30.170:FF:000001">
    <property type="entry name" value="Eukaryotic translation initiation factor 2 subunit"/>
    <property type="match status" value="1"/>
</dbReference>
<evidence type="ECO:0000313" key="8">
    <source>
        <dbReference type="EMBL" id="CAI9117903.1"/>
    </source>
</evidence>
<dbReference type="InterPro" id="IPR045196">
    <property type="entry name" value="IF2/IF5"/>
</dbReference>
<comment type="function">
    <text evidence="4">Component of the eIF2 complex that functions in the early steps of protein synthesis by forming a ternary complex with GTP and initiator tRNA. This complex binds to a 40S ribosomal subunit, followed by mRNA binding to form a 43S pre-initiation complex (43S PIC). Junction of the 60S ribosomal subunit to form the 80S initiation complex is preceded by hydrolysis of the GTP bound to eIF2 and release of an eIF2-GDP binary complex. In order for eIF2 to recycle and catalyze another round of initiation, the GDP bound to eIF2 must exchange with GTP by way of a reaction catalyzed by eIF2B.</text>
</comment>
<proteinExistence type="inferred from homology"/>
<dbReference type="SMART" id="SM00653">
    <property type="entry name" value="eIF2B_5"/>
    <property type="match status" value="1"/>
</dbReference>
<evidence type="ECO:0000256" key="3">
    <source>
        <dbReference type="ARBA" id="ARBA00022917"/>
    </source>
</evidence>
<keyword evidence="9" id="KW-1185">Reference proteome</keyword>
<dbReference type="GO" id="GO:0001731">
    <property type="term" value="P:formation of translation preinitiation complex"/>
    <property type="evidence" value="ECO:0007669"/>
    <property type="project" value="TreeGrafter"/>
</dbReference>
<protein>
    <recommendedName>
        <fullName evidence="6">Eukaryotic translation initiation factor 2 subunit beta</fullName>
    </recommendedName>
</protein>
<organism evidence="8 9">
    <name type="scientific">Oldenlandia corymbosa var. corymbosa</name>
    <dbReference type="NCBI Taxonomy" id="529605"/>
    <lineage>
        <taxon>Eukaryota</taxon>
        <taxon>Viridiplantae</taxon>
        <taxon>Streptophyta</taxon>
        <taxon>Embryophyta</taxon>
        <taxon>Tracheophyta</taxon>
        <taxon>Spermatophyta</taxon>
        <taxon>Magnoliopsida</taxon>
        <taxon>eudicotyledons</taxon>
        <taxon>Gunneridae</taxon>
        <taxon>Pentapetalae</taxon>
        <taxon>asterids</taxon>
        <taxon>lamiids</taxon>
        <taxon>Gentianales</taxon>
        <taxon>Rubiaceae</taxon>
        <taxon>Rubioideae</taxon>
        <taxon>Spermacoceae</taxon>
        <taxon>Hedyotis-Oldenlandia complex</taxon>
        <taxon>Oldenlandia</taxon>
    </lineage>
</organism>
<evidence type="ECO:0000313" key="9">
    <source>
        <dbReference type="Proteomes" id="UP001161247"/>
    </source>
</evidence>
<dbReference type="GO" id="GO:0031369">
    <property type="term" value="F:translation initiation factor binding"/>
    <property type="evidence" value="ECO:0007669"/>
    <property type="project" value="TreeGrafter"/>
</dbReference>
<dbReference type="SUPFAM" id="SSF100966">
    <property type="entry name" value="Translation initiation factor 2 beta, aIF2beta, N-terminal domain"/>
    <property type="match status" value="1"/>
</dbReference>
<evidence type="ECO:0000256" key="1">
    <source>
        <dbReference type="ARBA" id="ARBA00010397"/>
    </source>
</evidence>
<evidence type="ECO:0000256" key="6">
    <source>
        <dbReference type="ARBA" id="ARBA00073542"/>
    </source>
</evidence>
<feature type="domain" description="Translation initiation factor IF2/IF5" evidence="7">
    <location>
        <begin position="67"/>
        <end position="177"/>
    </location>
</feature>
<gene>
    <name evidence="8" type="ORF">OLC1_LOCUS23892</name>
</gene>
<dbReference type="GO" id="GO:0003729">
    <property type="term" value="F:mRNA binding"/>
    <property type="evidence" value="ECO:0007669"/>
    <property type="project" value="TreeGrafter"/>
</dbReference>
<dbReference type="PANTHER" id="PTHR23001:SF3">
    <property type="entry name" value="EUKARYOTIC TRANSLATION INITIATION FACTOR 2 SUBUNIT 2"/>
    <property type="match status" value="1"/>
</dbReference>
<dbReference type="InterPro" id="IPR002735">
    <property type="entry name" value="Transl_init_fac_IF2/IF5_dom"/>
</dbReference>
<dbReference type="Gene3D" id="3.30.30.170">
    <property type="match status" value="1"/>
</dbReference>
<dbReference type="InterPro" id="IPR016190">
    <property type="entry name" value="Transl_init_fac_IF2/IF5_Zn-bd"/>
</dbReference>
<comment type="similarity">
    <text evidence="1">Belongs to the eIF-2-beta/eIF-5 family.</text>
</comment>
<dbReference type="Proteomes" id="UP001161247">
    <property type="component" value="Chromosome 9"/>
</dbReference>
<accession>A0AAV1EDY2</accession>
<dbReference type="GO" id="GO:0003743">
    <property type="term" value="F:translation initiation factor activity"/>
    <property type="evidence" value="ECO:0007669"/>
    <property type="project" value="UniProtKB-KW"/>
</dbReference>
<evidence type="ECO:0000259" key="7">
    <source>
        <dbReference type="SMART" id="SM00653"/>
    </source>
</evidence>
<keyword evidence="3" id="KW-0648">Protein biosynthesis</keyword>
<keyword evidence="2" id="KW-0396">Initiation factor</keyword>
<dbReference type="AlphaFoldDB" id="A0AAV1EDY2"/>
<name>A0AAV1EDY2_OLDCO</name>
<sequence>MAEVEIGKVMEENLIDSVTILAGRMEDLMLSESGQPEVVGPENPEYEELLCCVYDLLYQRNPELIRWQRIVINPPELLRGARKTFFVNFTNICARMRREPQHVMSFLLTELATSGSTDGQFRLVVEGRFGPHNFELLLRKYHNKFVVCDGCKSCDTILSKSKENRILFLECQDCGSTRSVAPIKVGCVARLGRRKAAGRT</sequence>
<evidence type="ECO:0000256" key="4">
    <source>
        <dbReference type="ARBA" id="ARBA00054872"/>
    </source>
</evidence>
<evidence type="ECO:0000256" key="5">
    <source>
        <dbReference type="ARBA" id="ARBA00063900"/>
    </source>
</evidence>
<evidence type="ECO:0000256" key="2">
    <source>
        <dbReference type="ARBA" id="ARBA00022540"/>
    </source>
</evidence>
<dbReference type="InterPro" id="IPR016189">
    <property type="entry name" value="Transl_init_fac_IF2/IF5_N"/>
</dbReference>
<dbReference type="PANTHER" id="PTHR23001">
    <property type="entry name" value="EUKARYOTIC TRANSLATION INITIATION FACTOR"/>
    <property type="match status" value="1"/>
</dbReference>
<comment type="subunit">
    <text evidence="5">Eukaryotic translation initiation factor 2 eIF2 is a heterotrimeric complex composed of an alpha, a beta and a gamma subunit.</text>
</comment>
<dbReference type="GO" id="GO:0005850">
    <property type="term" value="C:eukaryotic translation initiation factor 2 complex"/>
    <property type="evidence" value="ECO:0007669"/>
    <property type="project" value="TreeGrafter"/>
</dbReference>
<dbReference type="Pfam" id="PF01873">
    <property type="entry name" value="eIF-5_eIF-2B"/>
    <property type="match status" value="1"/>
</dbReference>
<dbReference type="EMBL" id="OX459126">
    <property type="protein sequence ID" value="CAI9117903.1"/>
    <property type="molecule type" value="Genomic_DNA"/>
</dbReference>
<dbReference type="SUPFAM" id="SSF75689">
    <property type="entry name" value="Zinc-binding domain of translation initiation factor 2 beta"/>
    <property type="match status" value="1"/>
</dbReference>